<evidence type="ECO:0000313" key="2">
    <source>
        <dbReference type="Proteomes" id="UP000050277"/>
    </source>
</evidence>
<dbReference type="EMBL" id="LGKP01000003">
    <property type="protein sequence ID" value="KPL91947.1"/>
    <property type="molecule type" value="Genomic_DNA"/>
</dbReference>
<gene>
    <name evidence="1" type="ORF">SE18_00950</name>
</gene>
<dbReference type="AlphaFoldDB" id="A0A0P6YNS6"/>
<accession>A0A0P6YNS6</accession>
<dbReference type="Proteomes" id="UP000050277">
    <property type="component" value="Unassembled WGS sequence"/>
</dbReference>
<name>A0A0P6YNS6_9CHLR</name>
<evidence type="ECO:0000313" key="1">
    <source>
        <dbReference type="EMBL" id="KPL91947.1"/>
    </source>
</evidence>
<sequence>MKEYPLPIALRVPSGWIVHSNTLFEVEPLLPDGSINREFNTSEDLIWIEQFNFGRFIDYITQLALINRPAHAAALAQFAEDWAKQQTIAENLSIDVGWHYNGEGKKDASNGYYRLVMLRGGWEHVIYRYETKSTSELVAKLNHCLNYPEQYTNPEG</sequence>
<proteinExistence type="predicted"/>
<reference evidence="1 2" key="1">
    <citation type="submission" date="2015-07" db="EMBL/GenBank/DDBJ databases">
        <title>Whole genome sequence of Herpetosiphon geysericola DSM 7119.</title>
        <authorList>
            <person name="Hemp J."/>
            <person name="Ward L.M."/>
            <person name="Pace L.A."/>
            <person name="Fischer W.W."/>
        </authorList>
    </citation>
    <scope>NUCLEOTIDE SEQUENCE [LARGE SCALE GENOMIC DNA]</scope>
    <source>
        <strain evidence="1 2">DSM 7119</strain>
    </source>
</reference>
<comment type="caution">
    <text evidence="1">The sequence shown here is derived from an EMBL/GenBank/DDBJ whole genome shotgun (WGS) entry which is preliminary data.</text>
</comment>
<dbReference type="OrthoDB" id="3532550at2"/>
<organism evidence="1 2">
    <name type="scientific">Herpetosiphon geysericola</name>
    <dbReference type="NCBI Taxonomy" id="70996"/>
    <lineage>
        <taxon>Bacteria</taxon>
        <taxon>Bacillati</taxon>
        <taxon>Chloroflexota</taxon>
        <taxon>Chloroflexia</taxon>
        <taxon>Herpetosiphonales</taxon>
        <taxon>Herpetosiphonaceae</taxon>
        <taxon>Herpetosiphon</taxon>
    </lineage>
</organism>
<dbReference type="RefSeq" id="WP_054532538.1">
    <property type="nucleotide sequence ID" value="NZ_LGKP01000003.1"/>
</dbReference>
<keyword evidence="2" id="KW-1185">Reference proteome</keyword>
<protein>
    <submittedName>
        <fullName evidence="1">Uncharacterized protein</fullName>
    </submittedName>
</protein>